<dbReference type="Pfam" id="PF07690">
    <property type="entry name" value="MFS_1"/>
    <property type="match status" value="1"/>
</dbReference>
<evidence type="ECO:0000256" key="10">
    <source>
        <dbReference type="ARBA" id="ARBA00048410"/>
    </source>
</evidence>
<keyword evidence="6 11" id="KW-0472">Membrane</keyword>
<feature type="transmembrane region" description="Helical" evidence="11">
    <location>
        <begin position="337"/>
        <end position="358"/>
    </location>
</feature>
<dbReference type="InterPro" id="IPR036259">
    <property type="entry name" value="MFS_trans_sf"/>
</dbReference>
<dbReference type="InterPro" id="IPR049604">
    <property type="entry name" value="SLC49A4-like"/>
</dbReference>
<accession>A0A0B6ZQX8</accession>
<keyword evidence="3" id="KW-0813">Transport</keyword>
<feature type="transmembrane region" description="Helical" evidence="11">
    <location>
        <begin position="20"/>
        <end position="37"/>
    </location>
</feature>
<evidence type="ECO:0000256" key="5">
    <source>
        <dbReference type="ARBA" id="ARBA00022989"/>
    </source>
</evidence>
<feature type="transmembrane region" description="Helical" evidence="11">
    <location>
        <begin position="219"/>
        <end position="239"/>
    </location>
</feature>
<feature type="transmembrane region" description="Helical" evidence="11">
    <location>
        <begin position="427"/>
        <end position="446"/>
    </location>
</feature>
<evidence type="ECO:0000256" key="4">
    <source>
        <dbReference type="ARBA" id="ARBA00022692"/>
    </source>
</evidence>
<sequence>MNKENISKEKSSIQTYKRRWYILTMFSVYAFSQNLAWNTWGPISASSEYVFGWSDATIAWLSNWGPVSYILTGLFFPWLLQVKGLRWATLSSMFLVAVGSAFRVITSQSYAATILIHIGQFLNGVAGPIAMGAMPTLSATWFPPHERVTATALGTGIGTMGTALSFVLGPIFVSSPPTQQSGNCSNISSLEEGDIFMTTTKQPNGTDIRKEKEEIMNYMYYQCGWSVLVLLVILCYFPAKPPNPPCVSATVERDSYWPGLWSLRKKVSFLIIGGTYSVSMGVLNGWTSVISINLKSRLSETSAGWIGFYATVGGCVAGLVVGRFADLFTRYMKLFILILYIVGTVFLIVFSLLLVDVIPYADVYVYVTVIAATVLLCAAVPLLYELACELAYPTSEGAANGLLTYFNNFCGLIFYAIFLVPNIGTMWMNWTVIGATVVCIPLIAVLKGRFNRLEVDSGLHKIEDQEILVNSEYINQNT</sequence>
<dbReference type="InterPro" id="IPR049680">
    <property type="entry name" value="FLVCR1-2_SLC49-like"/>
</dbReference>
<dbReference type="InterPro" id="IPR011701">
    <property type="entry name" value="MFS"/>
</dbReference>
<feature type="transmembrane region" description="Helical" evidence="11">
    <location>
        <begin position="364"/>
        <end position="386"/>
    </location>
</feature>
<feature type="transmembrane region" description="Helical" evidence="11">
    <location>
        <begin position="267"/>
        <end position="286"/>
    </location>
</feature>
<protein>
    <recommendedName>
        <fullName evidence="13">Major facilitator superfamily (MFS) profile domain-containing protein</fullName>
    </recommendedName>
</protein>
<evidence type="ECO:0000256" key="8">
    <source>
        <dbReference type="ARBA" id="ARBA00023228"/>
    </source>
</evidence>
<feature type="transmembrane region" description="Helical" evidence="11">
    <location>
        <begin position="57"/>
        <end position="80"/>
    </location>
</feature>
<evidence type="ECO:0000256" key="7">
    <source>
        <dbReference type="ARBA" id="ARBA00023180"/>
    </source>
</evidence>
<evidence type="ECO:0000256" key="1">
    <source>
        <dbReference type="ARBA" id="ARBA00004155"/>
    </source>
</evidence>
<name>A0A0B6ZQX8_9EUPU</name>
<organism evidence="12">
    <name type="scientific">Arion vulgaris</name>
    <dbReference type="NCBI Taxonomy" id="1028688"/>
    <lineage>
        <taxon>Eukaryota</taxon>
        <taxon>Metazoa</taxon>
        <taxon>Spiralia</taxon>
        <taxon>Lophotrochozoa</taxon>
        <taxon>Mollusca</taxon>
        <taxon>Gastropoda</taxon>
        <taxon>Heterobranchia</taxon>
        <taxon>Euthyneura</taxon>
        <taxon>Panpulmonata</taxon>
        <taxon>Eupulmonata</taxon>
        <taxon>Stylommatophora</taxon>
        <taxon>Helicina</taxon>
        <taxon>Arionoidea</taxon>
        <taxon>Arionidae</taxon>
        <taxon>Arion</taxon>
    </lineage>
</organism>
<evidence type="ECO:0000313" key="12">
    <source>
        <dbReference type="EMBL" id="CEK70251.1"/>
    </source>
</evidence>
<comment type="subcellular location">
    <subcellularLocation>
        <location evidence="1">Lysosome membrane</location>
        <topology evidence="1">Multi-pass membrane protein</topology>
    </subcellularLocation>
</comment>
<comment type="function">
    <text evidence="9">Mediates H(+)-dependent pyridoxine transport.</text>
</comment>
<keyword evidence="5 11" id="KW-1133">Transmembrane helix</keyword>
<keyword evidence="8" id="KW-0458">Lysosome</keyword>
<dbReference type="PANTHER" id="PTHR10924:SF27">
    <property type="entry name" value="SOLUTE CARRIER FAMILY 49 MEMBER 4"/>
    <property type="match status" value="1"/>
</dbReference>
<comment type="similarity">
    <text evidence="2">Belongs to the major facilitator superfamily.</text>
</comment>
<dbReference type="GO" id="GO:0005765">
    <property type="term" value="C:lysosomal membrane"/>
    <property type="evidence" value="ECO:0007669"/>
    <property type="project" value="UniProtKB-SubCell"/>
</dbReference>
<dbReference type="AlphaFoldDB" id="A0A0B6ZQX8"/>
<evidence type="ECO:0000256" key="3">
    <source>
        <dbReference type="ARBA" id="ARBA00022448"/>
    </source>
</evidence>
<dbReference type="CDD" id="cd17397">
    <property type="entry name" value="MFS_DIRC2"/>
    <property type="match status" value="1"/>
</dbReference>
<evidence type="ECO:0000256" key="2">
    <source>
        <dbReference type="ARBA" id="ARBA00008335"/>
    </source>
</evidence>
<dbReference type="GO" id="GO:0022857">
    <property type="term" value="F:transmembrane transporter activity"/>
    <property type="evidence" value="ECO:0007669"/>
    <property type="project" value="InterPro"/>
</dbReference>
<dbReference type="PANTHER" id="PTHR10924">
    <property type="entry name" value="MAJOR FACILITATOR SUPERFAMILY PROTEIN-RELATED"/>
    <property type="match status" value="1"/>
</dbReference>
<feature type="transmembrane region" description="Helical" evidence="11">
    <location>
        <begin position="306"/>
        <end position="325"/>
    </location>
</feature>
<reference evidence="12" key="1">
    <citation type="submission" date="2014-12" db="EMBL/GenBank/DDBJ databases">
        <title>Insight into the proteome of Arion vulgaris.</title>
        <authorList>
            <person name="Aradska J."/>
            <person name="Bulat T."/>
            <person name="Smidak R."/>
            <person name="Sarate P."/>
            <person name="Gangsoo J."/>
            <person name="Sialana F."/>
            <person name="Bilban M."/>
            <person name="Lubec G."/>
        </authorList>
    </citation>
    <scope>NUCLEOTIDE SEQUENCE</scope>
    <source>
        <tissue evidence="12">Skin</tissue>
    </source>
</reference>
<keyword evidence="4 11" id="KW-0812">Transmembrane</keyword>
<dbReference type="SUPFAM" id="SSF103473">
    <property type="entry name" value="MFS general substrate transporter"/>
    <property type="match status" value="1"/>
</dbReference>
<evidence type="ECO:0008006" key="13">
    <source>
        <dbReference type="Google" id="ProtNLM"/>
    </source>
</evidence>
<keyword evidence="7" id="KW-0325">Glycoprotein</keyword>
<proteinExistence type="inferred from homology"/>
<feature type="transmembrane region" description="Helical" evidence="11">
    <location>
        <begin position="152"/>
        <end position="173"/>
    </location>
</feature>
<evidence type="ECO:0000256" key="9">
    <source>
        <dbReference type="ARBA" id="ARBA00037192"/>
    </source>
</evidence>
<evidence type="ECO:0000256" key="6">
    <source>
        <dbReference type="ARBA" id="ARBA00023136"/>
    </source>
</evidence>
<dbReference type="Gene3D" id="1.20.1250.20">
    <property type="entry name" value="MFS general substrate transporter like domains"/>
    <property type="match status" value="2"/>
</dbReference>
<feature type="transmembrane region" description="Helical" evidence="11">
    <location>
        <begin position="87"/>
        <end position="105"/>
    </location>
</feature>
<evidence type="ECO:0000256" key="11">
    <source>
        <dbReference type="SAM" id="Phobius"/>
    </source>
</evidence>
<gene>
    <name evidence="12" type="primary">ORF73426</name>
</gene>
<dbReference type="EMBL" id="HACG01023386">
    <property type="protein sequence ID" value="CEK70251.1"/>
    <property type="molecule type" value="Transcribed_RNA"/>
</dbReference>
<comment type="catalytic activity">
    <reaction evidence="10">
        <text>pyridoxine(out) + n H(+)(out) = pyridoxine(in) + n H(+)(in)</text>
        <dbReference type="Rhea" id="RHEA:76203"/>
        <dbReference type="ChEBI" id="CHEBI:15378"/>
        <dbReference type="ChEBI" id="CHEBI:16709"/>
    </reaction>
</comment>
<feature type="transmembrane region" description="Helical" evidence="11">
    <location>
        <begin position="398"/>
        <end position="421"/>
    </location>
</feature>